<dbReference type="SMART" id="SM00563">
    <property type="entry name" value="PlsC"/>
    <property type="match status" value="1"/>
</dbReference>
<evidence type="ECO:0000256" key="6">
    <source>
        <dbReference type="ARBA" id="ARBA00023136"/>
    </source>
</evidence>
<dbReference type="CDD" id="cd06551">
    <property type="entry name" value="LPLAT"/>
    <property type="match status" value="1"/>
</dbReference>
<evidence type="ECO:0000313" key="11">
    <source>
        <dbReference type="Proteomes" id="UP001604277"/>
    </source>
</evidence>
<dbReference type="AlphaFoldDB" id="A0ABD1TMJ5"/>
<keyword evidence="5 8" id="KW-1133">Transmembrane helix</keyword>
<feature type="transmembrane region" description="Helical" evidence="8">
    <location>
        <begin position="226"/>
        <end position="246"/>
    </location>
</feature>
<evidence type="ECO:0000313" key="10">
    <source>
        <dbReference type="EMBL" id="KAL2513961.1"/>
    </source>
</evidence>
<proteinExistence type="inferred from homology"/>
<organism evidence="10 11">
    <name type="scientific">Forsythia ovata</name>
    <dbReference type="NCBI Taxonomy" id="205694"/>
    <lineage>
        <taxon>Eukaryota</taxon>
        <taxon>Viridiplantae</taxon>
        <taxon>Streptophyta</taxon>
        <taxon>Embryophyta</taxon>
        <taxon>Tracheophyta</taxon>
        <taxon>Spermatophyta</taxon>
        <taxon>Magnoliopsida</taxon>
        <taxon>eudicotyledons</taxon>
        <taxon>Gunneridae</taxon>
        <taxon>Pentapetalae</taxon>
        <taxon>asterids</taxon>
        <taxon>lamiids</taxon>
        <taxon>Lamiales</taxon>
        <taxon>Oleaceae</taxon>
        <taxon>Forsythieae</taxon>
        <taxon>Forsythia</taxon>
    </lineage>
</organism>
<evidence type="ECO:0000259" key="9">
    <source>
        <dbReference type="SMART" id="SM00563"/>
    </source>
</evidence>
<keyword evidence="4 8" id="KW-0812">Transmembrane</keyword>
<evidence type="ECO:0000256" key="8">
    <source>
        <dbReference type="SAM" id="Phobius"/>
    </source>
</evidence>
<feature type="domain" description="Phospholipid/glycerol acyltransferase" evidence="9">
    <location>
        <begin position="271"/>
        <end position="373"/>
    </location>
</feature>
<dbReference type="Proteomes" id="UP001604277">
    <property type="component" value="Unassembled WGS sequence"/>
</dbReference>
<name>A0ABD1TMJ5_9LAMI</name>
<evidence type="ECO:0000256" key="4">
    <source>
        <dbReference type="ARBA" id="ARBA00022692"/>
    </source>
</evidence>
<keyword evidence="7 10" id="KW-0012">Acyltransferase</keyword>
<dbReference type="PANTHER" id="PTHR15486:SF65">
    <property type="entry name" value="GLYCEROL-3-PHOSPHATE ACYLTRANSFERASE"/>
    <property type="match status" value="1"/>
</dbReference>
<dbReference type="PANTHER" id="PTHR15486">
    <property type="entry name" value="ANCIENT UBIQUITOUS PROTEIN"/>
    <property type="match status" value="1"/>
</dbReference>
<evidence type="ECO:0000256" key="5">
    <source>
        <dbReference type="ARBA" id="ARBA00022989"/>
    </source>
</evidence>
<evidence type="ECO:0000256" key="2">
    <source>
        <dbReference type="ARBA" id="ARBA00007937"/>
    </source>
</evidence>
<protein>
    <submittedName>
        <fullName evidence="10">Glycerol-3-phosphate acyltransferase 3</fullName>
    </submittedName>
</protein>
<evidence type="ECO:0000256" key="3">
    <source>
        <dbReference type="ARBA" id="ARBA00022679"/>
    </source>
</evidence>
<dbReference type="EMBL" id="JBFOLJ010000008">
    <property type="protein sequence ID" value="KAL2513961.1"/>
    <property type="molecule type" value="Genomic_DNA"/>
</dbReference>
<reference evidence="11" key="1">
    <citation type="submission" date="2024-07" db="EMBL/GenBank/DDBJ databases">
        <title>Two chromosome-level genome assemblies of Korean endemic species Abeliophyllum distichum and Forsythia ovata (Oleaceae).</title>
        <authorList>
            <person name="Jang H."/>
        </authorList>
    </citation>
    <scope>NUCLEOTIDE SEQUENCE [LARGE SCALE GENOMIC DNA]</scope>
</reference>
<evidence type="ECO:0000256" key="1">
    <source>
        <dbReference type="ARBA" id="ARBA00004141"/>
    </source>
</evidence>
<dbReference type="GO" id="GO:0016746">
    <property type="term" value="F:acyltransferase activity"/>
    <property type="evidence" value="ECO:0007669"/>
    <property type="project" value="UniProtKB-KW"/>
</dbReference>
<dbReference type="InterPro" id="IPR002123">
    <property type="entry name" value="Plipid/glycerol_acylTrfase"/>
</dbReference>
<dbReference type="Pfam" id="PF01553">
    <property type="entry name" value="Acyltransferase"/>
    <property type="match status" value="1"/>
</dbReference>
<keyword evidence="3" id="KW-0808">Transferase</keyword>
<dbReference type="InterPro" id="IPR056462">
    <property type="entry name" value="HAD_RAM2/GPAT1-8"/>
</dbReference>
<accession>A0ABD1TMJ5</accession>
<gene>
    <name evidence="10" type="ORF">Fot_27932</name>
</gene>
<comment type="subcellular location">
    <subcellularLocation>
        <location evidence="1">Membrane</location>
        <topology evidence="1">Multi-pass membrane protein</topology>
    </subcellularLocation>
</comment>
<feature type="transmembrane region" description="Helical" evidence="8">
    <location>
        <begin position="12"/>
        <end position="34"/>
    </location>
</feature>
<comment type="caution">
    <text evidence="10">The sequence shown here is derived from an EMBL/GenBank/DDBJ whole genome shotgun (WGS) entry which is preliminary data.</text>
</comment>
<comment type="similarity">
    <text evidence="2">Belongs to the GPAT/DAPAT family.</text>
</comment>
<keyword evidence="11" id="KW-1185">Reference proteome</keyword>
<keyword evidence="6 8" id="KW-0472">Membrane</keyword>
<evidence type="ECO:0000256" key="7">
    <source>
        <dbReference type="ARBA" id="ARBA00023315"/>
    </source>
</evidence>
<dbReference type="Pfam" id="PF23270">
    <property type="entry name" value="HAD_RAM2_N"/>
    <property type="match status" value="1"/>
</dbReference>
<sequence length="460" mass="51874">MEEALLKSSSLFPYFMLVAFEAGGLFRALVLFLSYPFVCLFSKEIGIKIMVLICFCGIKKANYRPGRSVLPKFLLEDVGYAGFQVVMRYKKKVAVSDIPNVMVEGFLRDCLDVNAVIGRDLKVVFGYFVGLMEVKRDINIVMNEIIGKENMNPLLVGFGSSSQKFISHCKEVYLVTSAEKTSWQILPRGNYPKPLIFHDGRLAFRPTYSATLSMFVWLPFGFPLSIIRMFVAVFLPYKVAIPILAFTGMVGSLSRQHSIDPTIWEAKTRGVVYVSNHRTLLDPIYISLALMKPVVTVTYSISRISELLSPLKCIRLTRRDREKDLKMMEEILSHGNIVVCPEGTTCREPYLLRFSPLFAELSDDIVPVALDSKVSMFYGTTASGHKTLDPLFFLLNPRTIYNVKFLEKLPKSHSCTSGELSKIEVANYVQNEIAKALGFQCTNLTRKEKYMLLAGNEGTI</sequence>
<dbReference type="SUPFAM" id="SSF69593">
    <property type="entry name" value="Glycerol-3-phosphate (1)-acyltransferase"/>
    <property type="match status" value="1"/>
</dbReference>
<dbReference type="GO" id="GO:0016020">
    <property type="term" value="C:membrane"/>
    <property type="evidence" value="ECO:0007669"/>
    <property type="project" value="UniProtKB-SubCell"/>
</dbReference>